<evidence type="ECO:0008006" key="4">
    <source>
        <dbReference type="Google" id="ProtNLM"/>
    </source>
</evidence>
<keyword evidence="3" id="KW-1185">Reference proteome</keyword>
<sequence length="327" mass="36855">MIKKELLAADPVDTKEKFYKKFNLERSVFLRCGHIMGKSCYEQIQVQPSPCPVCRADNTCDGCHVDQVAFATWTFVPWPLSIANFQPCRRFMSAVPLTAAEIAPGTKRFCGDCIKVQVIRQWARLALMCPTCPACDAAHEDREGATAAAATQYPEDHRVWRDANVVPWIRRQVGILAELVYPSRADLRDRELVTRVDEPALATRRAAFVAHYMDDQDLVGPVGRIVFQPCEQTRALGEEGTAPYSQAEYDRLSRAMLRILNNGYDKYSQTFIEWYRGDEEFKLPTAEDPRDSDNQRKGSQRSPAPAPSFRLCSLPTPSSCLISPLGM</sequence>
<accession>A0ABR1W6V3</accession>
<evidence type="ECO:0000313" key="3">
    <source>
        <dbReference type="Proteomes" id="UP001480595"/>
    </source>
</evidence>
<dbReference type="SUPFAM" id="SSF57850">
    <property type="entry name" value="RING/U-box"/>
    <property type="match status" value="1"/>
</dbReference>
<dbReference type="Gene3D" id="3.30.40.10">
    <property type="entry name" value="Zinc/RING finger domain, C3HC4 (zinc finger)"/>
    <property type="match status" value="1"/>
</dbReference>
<organism evidence="2 3">
    <name type="scientific">Apiospora phragmitis</name>
    <dbReference type="NCBI Taxonomy" id="2905665"/>
    <lineage>
        <taxon>Eukaryota</taxon>
        <taxon>Fungi</taxon>
        <taxon>Dikarya</taxon>
        <taxon>Ascomycota</taxon>
        <taxon>Pezizomycotina</taxon>
        <taxon>Sordariomycetes</taxon>
        <taxon>Xylariomycetidae</taxon>
        <taxon>Amphisphaeriales</taxon>
        <taxon>Apiosporaceae</taxon>
        <taxon>Apiospora</taxon>
    </lineage>
</organism>
<gene>
    <name evidence="2" type="ORF">PG994_003021</name>
</gene>
<dbReference type="EMBL" id="JAQQWL010000003">
    <property type="protein sequence ID" value="KAK8079214.1"/>
    <property type="molecule type" value="Genomic_DNA"/>
</dbReference>
<reference evidence="2 3" key="1">
    <citation type="submission" date="2023-01" db="EMBL/GenBank/DDBJ databases">
        <title>Analysis of 21 Apiospora genomes using comparative genomics revels a genus with tremendous synthesis potential of carbohydrate active enzymes and secondary metabolites.</title>
        <authorList>
            <person name="Sorensen T."/>
        </authorList>
    </citation>
    <scope>NUCLEOTIDE SEQUENCE [LARGE SCALE GENOMIC DNA]</scope>
    <source>
        <strain evidence="2 3">CBS 135458</strain>
    </source>
</reference>
<evidence type="ECO:0000313" key="2">
    <source>
        <dbReference type="EMBL" id="KAK8079214.1"/>
    </source>
</evidence>
<dbReference type="GeneID" id="92087493"/>
<feature type="region of interest" description="Disordered" evidence="1">
    <location>
        <begin position="283"/>
        <end position="316"/>
    </location>
</feature>
<dbReference type="Proteomes" id="UP001480595">
    <property type="component" value="Unassembled WGS sequence"/>
</dbReference>
<dbReference type="InterPro" id="IPR013083">
    <property type="entry name" value="Znf_RING/FYVE/PHD"/>
</dbReference>
<comment type="caution">
    <text evidence="2">The sequence shown here is derived from an EMBL/GenBank/DDBJ whole genome shotgun (WGS) entry which is preliminary data.</text>
</comment>
<dbReference type="RefSeq" id="XP_066720285.1">
    <property type="nucleotide sequence ID" value="XM_066854430.1"/>
</dbReference>
<proteinExistence type="predicted"/>
<feature type="compositionally biased region" description="Basic and acidic residues" evidence="1">
    <location>
        <begin position="283"/>
        <end position="296"/>
    </location>
</feature>
<protein>
    <recommendedName>
        <fullName evidence="4">RING-type domain-containing protein</fullName>
    </recommendedName>
</protein>
<evidence type="ECO:0000256" key="1">
    <source>
        <dbReference type="SAM" id="MobiDB-lite"/>
    </source>
</evidence>
<name>A0ABR1W6V3_9PEZI</name>